<reference evidence="1" key="1">
    <citation type="submission" date="2021-04" db="EMBL/GenBank/DDBJ databases">
        <authorList>
            <person name="Vanwijnsberghe S."/>
        </authorList>
    </citation>
    <scope>NUCLEOTIDE SEQUENCE</scope>
    <source>
        <strain evidence="1">LMG 31841</strain>
    </source>
</reference>
<dbReference type="CDD" id="cd00009">
    <property type="entry name" value="AAA"/>
    <property type="match status" value="1"/>
</dbReference>
<organism evidence="1 2">
    <name type="scientific">Paraburkholderia saeva</name>
    <dbReference type="NCBI Taxonomy" id="2777537"/>
    <lineage>
        <taxon>Bacteria</taxon>
        <taxon>Pseudomonadati</taxon>
        <taxon>Pseudomonadota</taxon>
        <taxon>Betaproteobacteria</taxon>
        <taxon>Burkholderiales</taxon>
        <taxon>Burkholderiaceae</taxon>
        <taxon>Paraburkholderia</taxon>
    </lineage>
</organism>
<dbReference type="RefSeq" id="WP_228876726.1">
    <property type="nucleotide sequence ID" value="NZ_CAJQZC010000004.1"/>
</dbReference>
<dbReference type="Gene3D" id="3.40.50.300">
    <property type="entry name" value="P-loop containing nucleotide triphosphate hydrolases"/>
    <property type="match status" value="1"/>
</dbReference>
<sequence length="1824" mass="208764">MTKNVAPPKSTSGGGFLFEDKVCAWFVVQMLCGEAPLEPILGAATRIDFQTRPDGWFLDDVLLTTHGQNGPHRFAWSIKSNTQFGTVSAPSDFVETVWAQYLHEGSSIFDRLRDYMGLVTTPLDVEFRASLEFVLTTANATSSDLLPGRYAQEGWASDARRSLFGSFHCPVDLANRKGATGTDTGRLLNRLRFLQFDFDAQVSESEKRAVEACRRILRSGRYEDAQAMWHSILGITADYRTTAKGIDRQTLLQRLPARFGILELPDYRDDWNRLRSLTNANMALVRDTIGKEIRLQDTDLRSALREALDDYNGAVLTGDSGVGKSAAVKAFAETLESSGEAVLWFNPSSFDKPDFAAFQSDLGLAHTLEELFRSVSSHTRLIVLDGFDRLYVPGAMRLVATLMRFVQVDEAATPWKTIVTCQTHDWPRLRNSLTDAGLPVSDWPCINVETWSADALRPVWDAIPGTARLKSRKKLQSLWGNLKILDLLATRISAGNNVETSGWVGEADVAAWYWDSYVRSGDTPHARERFAMMLAEKEANELRSALPLDAFEVAELTPYEALRLDGVCQTTPEGRIRFAHDLFGDWGRLRILVSHADDFPRFIGTRINSPLWHRAIRLYGTYLLENGNDVDRWRSVRRVLNAEDNTIANDLLLEAAIFSADPSEILDRLKADLLAENGADLRRLLGRFLASATVPDVRYETDGQPLNPRLASRLRSPTWGDWPPMLGFLFRNRNDVVACAAEEVAKIADLWFRHTPEDFPFRKEMATIGLLLGEVAHRGWRDRTVHVARRKLLYRTALAGAAHYPDEVARFALKAAMRDGSEEDNDDVGDEMLPFGITFDPRYDSTAAPEEPWPDGPHGRVDDDFRDAILDEGALIPLMRIRPAVAREIILAVMLKKRRRFDWHNHVHHSHDLDLHHGDDWSIPLFTQGPFLSLLQCDFSEGLETIARLVDFASERWMYYTQLAAEEYRSQPAEADLGAMSAFLEDATRPPGKTALTLASETRLLLGDDRVYGWSGKNPPSAIGPALMALEKYFYNELDAERPVAEKLDAVLQRTRSVAVLKVLCDVGKRERSLFGSVLRPLLSVPELYLWDRRHGFYGRQHLLMFAFRQPRWFIEAAREFHNLPHREMDMVALAVRLFFFDEACRTFLTEARLKWQLMFPDILDQNMQEHLREMIEAFDINNYQISRDDDGQLQVVNLRAYERHVAQRPEREAQQRKMRMTMLPVQARRYFDEEKRLSREELTDVWSLLDPLYQDSAALSVDQSPPSEGEPEKEDVVVPSLARRLFGIIIDWFKFMCRSVVNRVTGGRNSTSQELEEPEQQRPLKSAAQLEHENEEADMQMAAIALLFRQQGDWLDEYPERKQWCVERLAYAIDNPIQIRQFDVRDSVASWTWDCFAAELIAQLWLAEPDNRQYRYMLARLFILAPHYAALNIIVSRCAKQRRSARKDFAQLRTFIFHVANMRARIQFVQQYSAYEKVLSKEQVSSFQRSLDPWANHLVGRFIEGSLEAGSHAWSDMDSTADYLEVDAIRRHYLPHYMLDLELVRVTHMWLPGLDDAIDDQERKEWVSFWQSALGFILSRVHTGRDDQKYPYEYERWILDGVGSVLAQMREAESPRSVWEPVLRLPADWHHWSEMVLQSFHEAGLSRDPAGAHFEATRTAMVEYVLEKSVRSSAESWSHEYDAWQALIGIDHANRRAWLVRHQPLVIRSIPQLRRWTREIAGSSFSQMAALSDWLQQDCADPVRIDLIAEAYMAMERERMLRIAPRRDSGSAIASLLHTVWERDGVALRANELAFTSFKEFLKWLVADQNAVALELARKVGSL</sequence>
<dbReference type="InterPro" id="IPR027417">
    <property type="entry name" value="P-loop_NTPase"/>
</dbReference>
<proteinExistence type="predicted"/>
<evidence type="ECO:0000313" key="2">
    <source>
        <dbReference type="Proteomes" id="UP000789704"/>
    </source>
</evidence>
<protein>
    <submittedName>
        <fullName evidence="1">Uncharacterized protein</fullName>
    </submittedName>
</protein>
<accession>A0A9N8RW70</accession>
<evidence type="ECO:0000313" key="1">
    <source>
        <dbReference type="EMBL" id="CAG4896952.1"/>
    </source>
</evidence>
<dbReference type="Proteomes" id="UP000789704">
    <property type="component" value="Unassembled WGS sequence"/>
</dbReference>
<name>A0A9N8RW70_9BURK</name>
<dbReference type="SUPFAM" id="SSF52540">
    <property type="entry name" value="P-loop containing nucleoside triphosphate hydrolases"/>
    <property type="match status" value="1"/>
</dbReference>
<dbReference type="EMBL" id="CAJQZC010000004">
    <property type="protein sequence ID" value="CAG4896952.1"/>
    <property type="molecule type" value="Genomic_DNA"/>
</dbReference>
<keyword evidence="2" id="KW-1185">Reference proteome</keyword>
<comment type="caution">
    <text evidence="1">The sequence shown here is derived from an EMBL/GenBank/DDBJ whole genome shotgun (WGS) entry which is preliminary data.</text>
</comment>
<gene>
    <name evidence="1" type="ORF">LMG31841_02389</name>
</gene>